<gene>
    <name evidence="2" type="ORF">LTR97_011758</name>
</gene>
<protein>
    <submittedName>
        <fullName evidence="2">Uncharacterized protein</fullName>
    </submittedName>
</protein>
<accession>A0AAN7ZZM3</accession>
<dbReference type="AlphaFoldDB" id="A0AAN7ZZM3"/>
<feature type="compositionally biased region" description="Polar residues" evidence="1">
    <location>
        <begin position="85"/>
        <end position="98"/>
    </location>
</feature>
<proteinExistence type="predicted"/>
<name>A0AAN7ZZM3_9PEZI</name>
<evidence type="ECO:0000256" key="1">
    <source>
        <dbReference type="SAM" id="MobiDB-lite"/>
    </source>
</evidence>
<organism evidence="2 3">
    <name type="scientific">Elasticomyces elasticus</name>
    <dbReference type="NCBI Taxonomy" id="574655"/>
    <lineage>
        <taxon>Eukaryota</taxon>
        <taxon>Fungi</taxon>
        <taxon>Dikarya</taxon>
        <taxon>Ascomycota</taxon>
        <taxon>Pezizomycotina</taxon>
        <taxon>Dothideomycetes</taxon>
        <taxon>Dothideomycetidae</taxon>
        <taxon>Mycosphaerellales</taxon>
        <taxon>Teratosphaeriaceae</taxon>
        <taxon>Elasticomyces</taxon>
    </lineage>
</organism>
<feature type="region of interest" description="Disordered" evidence="1">
    <location>
        <begin position="85"/>
        <end position="107"/>
    </location>
</feature>
<dbReference type="EMBL" id="JAVRQU010000022">
    <property type="protein sequence ID" value="KAK5691106.1"/>
    <property type="molecule type" value="Genomic_DNA"/>
</dbReference>
<evidence type="ECO:0000313" key="2">
    <source>
        <dbReference type="EMBL" id="KAK5691106.1"/>
    </source>
</evidence>
<sequence length="117" mass="12985">MALTTLDPKIVDKLFLAKMVEYVHSGELERDYEEAKEAEEKFGRMRAQQVFVTEDGMSACEDVAEKVVEISSAHQADLQKAVSNSTTQAQVHAISESSTTKEKDIKPLPRCCSSCTE</sequence>
<reference evidence="2" key="1">
    <citation type="submission" date="2023-08" db="EMBL/GenBank/DDBJ databases">
        <title>Black Yeasts Isolated from many extreme environments.</title>
        <authorList>
            <person name="Coleine C."/>
            <person name="Stajich J.E."/>
            <person name="Selbmann L."/>
        </authorList>
    </citation>
    <scope>NUCLEOTIDE SEQUENCE</scope>
    <source>
        <strain evidence="2">CCFEE 5810</strain>
    </source>
</reference>
<dbReference type="Proteomes" id="UP001310594">
    <property type="component" value="Unassembled WGS sequence"/>
</dbReference>
<evidence type="ECO:0000313" key="3">
    <source>
        <dbReference type="Proteomes" id="UP001310594"/>
    </source>
</evidence>
<comment type="caution">
    <text evidence="2">The sequence shown here is derived from an EMBL/GenBank/DDBJ whole genome shotgun (WGS) entry which is preliminary data.</text>
</comment>